<comment type="caution">
    <text evidence="1">The sequence shown here is derived from an EMBL/GenBank/DDBJ whole genome shotgun (WGS) entry which is preliminary data.</text>
</comment>
<organism evidence="1 2">
    <name type="scientific">Taxus chinensis</name>
    <name type="common">Chinese yew</name>
    <name type="synonym">Taxus wallichiana var. chinensis</name>
    <dbReference type="NCBI Taxonomy" id="29808"/>
    <lineage>
        <taxon>Eukaryota</taxon>
        <taxon>Viridiplantae</taxon>
        <taxon>Streptophyta</taxon>
        <taxon>Embryophyta</taxon>
        <taxon>Tracheophyta</taxon>
        <taxon>Spermatophyta</taxon>
        <taxon>Pinopsida</taxon>
        <taxon>Pinidae</taxon>
        <taxon>Conifers II</taxon>
        <taxon>Cupressales</taxon>
        <taxon>Taxaceae</taxon>
        <taxon>Taxus</taxon>
    </lineage>
</organism>
<dbReference type="PANTHER" id="PTHR31286">
    <property type="entry name" value="GLYCINE-RICH CELL WALL STRUCTURAL PROTEIN 1.8-LIKE"/>
    <property type="match status" value="1"/>
</dbReference>
<keyword evidence="2" id="KW-1185">Reference proteome</keyword>
<dbReference type="InterPro" id="IPR040256">
    <property type="entry name" value="At4g02000-like"/>
</dbReference>
<dbReference type="PANTHER" id="PTHR31286:SF180">
    <property type="entry name" value="OS10G0362600 PROTEIN"/>
    <property type="match status" value="1"/>
</dbReference>
<dbReference type="Proteomes" id="UP000824469">
    <property type="component" value="Unassembled WGS sequence"/>
</dbReference>
<reference evidence="1 2" key="1">
    <citation type="journal article" date="2021" name="Nat. Plants">
        <title>The Taxus genome provides insights into paclitaxel biosynthesis.</title>
        <authorList>
            <person name="Xiong X."/>
            <person name="Gou J."/>
            <person name="Liao Q."/>
            <person name="Li Y."/>
            <person name="Zhou Q."/>
            <person name="Bi G."/>
            <person name="Li C."/>
            <person name="Du R."/>
            <person name="Wang X."/>
            <person name="Sun T."/>
            <person name="Guo L."/>
            <person name="Liang H."/>
            <person name="Lu P."/>
            <person name="Wu Y."/>
            <person name="Zhang Z."/>
            <person name="Ro D.K."/>
            <person name="Shang Y."/>
            <person name="Huang S."/>
            <person name="Yan J."/>
        </authorList>
    </citation>
    <scope>NUCLEOTIDE SEQUENCE [LARGE SCALE GENOMIC DNA]</scope>
    <source>
        <strain evidence="1">Ta-2019</strain>
    </source>
</reference>
<dbReference type="AlphaFoldDB" id="A0AA38CDH1"/>
<accession>A0AA38CDH1</accession>
<name>A0AA38CDH1_TAXCH</name>
<dbReference type="EMBL" id="JAHRHJ020000010">
    <property type="protein sequence ID" value="KAH9298772.1"/>
    <property type="molecule type" value="Genomic_DNA"/>
</dbReference>
<gene>
    <name evidence="1" type="ORF">KI387_030454</name>
</gene>
<evidence type="ECO:0000313" key="2">
    <source>
        <dbReference type="Proteomes" id="UP000824469"/>
    </source>
</evidence>
<proteinExistence type="predicted"/>
<evidence type="ECO:0000313" key="1">
    <source>
        <dbReference type="EMBL" id="KAH9298772.1"/>
    </source>
</evidence>
<protein>
    <submittedName>
        <fullName evidence="1">Uncharacterized protein</fullName>
    </submittedName>
</protein>
<sequence>KFMMIFDASIQLEQMIYARICVLMDLNNPLPAKILLVIDKEEWEQILDYENIPFRCHLCHEYGHLVKDYPAKMPESKEAGKNKEEFVISKKKQVTKKYGKDQLEICNSNRYASLQEETEEQLEDLVESQVPETQLDKPIYEANKQKMDTQNQLVVFQGHPQNNVDQNRIKSYQRKTKFNEKV</sequence>
<feature type="non-terminal residue" evidence="1">
    <location>
        <position position="1"/>
    </location>
</feature>